<protein>
    <submittedName>
        <fullName evidence="5">60s ribosomal protein l13-1</fullName>
    </submittedName>
</protein>
<keyword evidence="3" id="KW-0687">Ribonucleoprotein</keyword>
<evidence type="ECO:0000256" key="4">
    <source>
        <dbReference type="SAM" id="Phobius"/>
    </source>
</evidence>
<keyword evidence="4" id="KW-1133">Transmembrane helix</keyword>
<keyword evidence="2 5" id="KW-0689">Ribosomal protein</keyword>
<evidence type="ECO:0000256" key="3">
    <source>
        <dbReference type="ARBA" id="ARBA00023274"/>
    </source>
</evidence>
<evidence type="ECO:0000313" key="6">
    <source>
        <dbReference type="Proteomes" id="UP000187609"/>
    </source>
</evidence>
<evidence type="ECO:0000256" key="1">
    <source>
        <dbReference type="ARBA" id="ARBA00005640"/>
    </source>
</evidence>
<dbReference type="Gramene" id="OIT21977">
    <property type="protein sequence ID" value="OIT21977"/>
    <property type="gene ID" value="A4A49_64779"/>
</dbReference>
<keyword evidence="6" id="KW-1185">Reference proteome</keyword>
<name>A0A1J6KS91_NICAT</name>
<keyword evidence="4" id="KW-0812">Transmembrane</keyword>
<dbReference type="GO" id="GO:0006412">
    <property type="term" value="P:translation"/>
    <property type="evidence" value="ECO:0007669"/>
    <property type="project" value="InterPro"/>
</dbReference>
<dbReference type="STRING" id="49451.A0A1J6KS91"/>
<dbReference type="InterPro" id="IPR001380">
    <property type="entry name" value="Ribosomal_eL13"/>
</dbReference>
<dbReference type="Pfam" id="PF01294">
    <property type="entry name" value="Ribosomal_L13e"/>
    <property type="match status" value="1"/>
</dbReference>
<comment type="similarity">
    <text evidence="1">Belongs to the eukaryotic ribosomal protein eL13 family.</text>
</comment>
<dbReference type="PANTHER" id="PTHR11722">
    <property type="entry name" value="60S RIBOSOMAL PROTEIN L13"/>
    <property type="match status" value="1"/>
</dbReference>
<dbReference type="SMR" id="A0A1J6KS91"/>
<dbReference type="GO" id="GO:0022625">
    <property type="term" value="C:cytosolic large ribosomal subunit"/>
    <property type="evidence" value="ECO:0007669"/>
    <property type="project" value="TreeGrafter"/>
</dbReference>
<dbReference type="PANTHER" id="PTHR11722:SF0">
    <property type="entry name" value="LARGE RIBOSOMAL SUBUNIT PROTEIN EL13"/>
    <property type="match status" value="1"/>
</dbReference>
<organism evidence="5 6">
    <name type="scientific">Nicotiana attenuata</name>
    <name type="common">Coyote tobacco</name>
    <dbReference type="NCBI Taxonomy" id="49451"/>
    <lineage>
        <taxon>Eukaryota</taxon>
        <taxon>Viridiplantae</taxon>
        <taxon>Streptophyta</taxon>
        <taxon>Embryophyta</taxon>
        <taxon>Tracheophyta</taxon>
        <taxon>Spermatophyta</taxon>
        <taxon>Magnoliopsida</taxon>
        <taxon>eudicotyledons</taxon>
        <taxon>Gunneridae</taxon>
        <taxon>Pentapetalae</taxon>
        <taxon>asterids</taxon>
        <taxon>lamiids</taxon>
        <taxon>Solanales</taxon>
        <taxon>Solanaceae</taxon>
        <taxon>Nicotianoideae</taxon>
        <taxon>Nicotianeae</taxon>
        <taxon>Nicotiana</taxon>
    </lineage>
</organism>
<reference evidence="5" key="1">
    <citation type="submission" date="2016-11" db="EMBL/GenBank/DDBJ databases">
        <title>The genome of Nicotiana attenuata.</title>
        <authorList>
            <person name="Xu S."/>
            <person name="Brockmoeller T."/>
            <person name="Gaquerel E."/>
            <person name="Navarro A."/>
            <person name="Kuhl H."/>
            <person name="Gase K."/>
            <person name="Ling Z."/>
            <person name="Zhou W."/>
            <person name="Kreitzer C."/>
            <person name="Stanke M."/>
            <person name="Tang H."/>
            <person name="Lyons E."/>
            <person name="Pandey P."/>
            <person name="Pandey S.P."/>
            <person name="Timmermann B."/>
            <person name="Baldwin I.T."/>
        </authorList>
    </citation>
    <scope>NUCLEOTIDE SEQUENCE [LARGE SCALE GENOMIC DNA]</scope>
    <source>
        <strain evidence="5">UT</strain>
    </source>
</reference>
<dbReference type="GO" id="GO:0003723">
    <property type="term" value="F:RNA binding"/>
    <property type="evidence" value="ECO:0007669"/>
    <property type="project" value="TreeGrafter"/>
</dbReference>
<dbReference type="EMBL" id="MJEQ01003971">
    <property type="protein sequence ID" value="OIT21977.1"/>
    <property type="molecule type" value="Genomic_DNA"/>
</dbReference>
<dbReference type="GO" id="GO:0003735">
    <property type="term" value="F:structural constituent of ribosome"/>
    <property type="evidence" value="ECO:0007669"/>
    <property type="project" value="InterPro"/>
</dbReference>
<dbReference type="Proteomes" id="UP000187609">
    <property type="component" value="Unassembled WGS sequence"/>
</dbReference>
<evidence type="ECO:0000313" key="5">
    <source>
        <dbReference type="EMBL" id="OIT21977.1"/>
    </source>
</evidence>
<feature type="transmembrane region" description="Helical" evidence="4">
    <location>
        <begin position="12"/>
        <end position="32"/>
    </location>
</feature>
<evidence type="ECO:0000256" key="2">
    <source>
        <dbReference type="ARBA" id="ARBA00022980"/>
    </source>
</evidence>
<accession>A0A1J6KS91</accession>
<proteinExistence type="inferred from homology"/>
<dbReference type="AlphaFoldDB" id="A0A1J6KS91"/>
<gene>
    <name evidence="5" type="primary">RPL13B_3</name>
    <name evidence="5" type="ORF">A4A49_64779</name>
</gene>
<sequence>MAVFNIFCSKFLSPALLFISVIISLNFQYFFLQKVVVSVKTFGLNTYKAKLVVFPRLARKVKAGDSAPEELATATQVHGAYMPIAREKPSVDLVKVTEEMKSFNV</sequence>
<comment type="caution">
    <text evidence="5">The sequence shown here is derived from an EMBL/GenBank/DDBJ whole genome shotgun (WGS) entry which is preliminary data.</text>
</comment>
<keyword evidence="4" id="KW-0472">Membrane</keyword>